<gene>
    <name evidence="1" type="ORF">CRV2_00011998</name>
</gene>
<organism evidence="1 2">
    <name type="scientific">Clonostachys rosea f. rosea IK726</name>
    <dbReference type="NCBI Taxonomy" id="1349383"/>
    <lineage>
        <taxon>Eukaryota</taxon>
        <taxon>Fungi</taxon>
        <taxon>Dikarya</taxon>
        <taxon>Ascomycota</taxon>
        <taxon>Pezizomycotina</taxon>
        <taxon>Sordariomycetes</taxon>
        <taxon>Hypocreomycetidae</taxon>
        <taxon>Hypocreales</taxon>
        <taxon>Bionectriaceae</taxon>
        <taxon>Clonostachys</taxon>
    </lineage>
</organism>
<accession>A0ACA9TWH3</accession>
<feature type="non-terminal residue" evidence="1">
    <location>
        <position position="455"/>
    </location>
</feature>
<protein>
    <submittedName>
        <fullName evidence="1">Uncharacterized protein</fullName>
    </submittedName>
</protein>
<evidence type="ECO:0000313" key="2">
    <source>
        <dbReference type="Proteomes" id="UP000836387"/>
    </source>
</evidence>
<keyword evidence="2" id="KW-1185">Reference proteome</keyword>
<proteinExistence type="predicted"/>
<evidence type="ECO:0000313" key="1">
    <source>
        <dbReference type="EMBL" id="CAG9945264.1"/>
    </source>
</evidence>
<reference evidence="1" key="2">
    <citation type="submission" date="2021-10" db="EMBL/GenBank/DDBJ databases">
        <authorList>
            <person name="Piombo E."/>
        </authorList>
    </citation>
    <scope>NUCLEOTIDE SEQUENCE</scope>
</reference>
<reference evidence="1" key="1">
    <citation type="submission" date="2020-04" db="EMBL/GenBank/DDBJ databases">
        <authorList>
            <person name="Broberg M."/>
        </authorList>
    </citation>
    <scope>NUCLEOTIDE SEQUENCE</scope>
</reference>
<dbReference type="EMBL" id="CADEHS020000009">
    <property type="protein sequence ID" value="CAG9945264.1"/>
    <property type="molecule type" value="Genomic_DNA"/>
</dbReference>
<comment type="caution">
    <text evidence="1">The sequence shown here is derived from an EMBL/GenBank/DDBJ whole genome shotgun (WGS) entry which is preliminary data.</text>
</comment>
<sequence length="455" mass="50290">MSPIERLPAEIVQYIAELCTWDSAPPENGFVSEIDLQRYMSKGEWHLASPVPTTVELEGRGGWPPKRHYLKANGVLMPESTSGFSARALDQGNEKIAEKLVAHGAYRLKAGLSALPLAKAKGFHGIVETLFQRNDPTTLVGKLHIGASSNDLKLVAQCLKDPRVEVNVQDLEKNTALHLAVKSAKGDLEVIKLILRHPRIQVSIPGRIGDAPIHLAALNGRMDIVRLLAAMPDFNINCRTYRYDTVLLMAAQAAGLETFTYFLNHPDLENPRRADLYDLVRIVSRHTDDDVQAKAILQLLLRAGHQLDPTCFSINDAIDKGNLLTASKLLSLISQDKLSDDRVGLLQHALVKHHPLVTTLIGELLARDVDIERLAETWEWERAPGDCTARPLFFATVFAENPDCMKMLLEAGANATSTVLVQWSVSFEACVPRGRGELLFELSKVGDGQCDDKQR</sequence>
<dbReference type="Proteomes" id="UP000836387">
    <property type="component" value="Unassembled WGS sequence"/>
</dbReference>
<name>A0ACA9TWH3_BIOOC</name>